<feature type="domain" description="Bacterial repeat" evidence="2">
    <location>
        <begin position="54"/>
        <end position="122"/>
    </location>
</feature>
<name>A0A928V1R0_9GAMM</name>
<protein>
    <recommendedName>
        <fullName evidence="2">Bacterial repeat domain-containing protein</fullName>
    </recommendedName>
</protein>
<dbReference type="EMBL" id="PRDL01000001">
    <property type="protein sequence ID" value="MBE8716692.1"/>
    <property type="molecule type" value="Genomic_DNA"/>
</dbReference>
<dbReference type="Pfam" id="PF18998">
    <property type="entry name" value="Flg_new_2"/>
    <property type="match status" value="1"/>
</dbReference>
<accession>A0A928V1R0</accession>
<dbReference type="PROSITE" id="PS51257">
    <property type="entry name" value="PROKAR_LIPOPROTEIN"/>
    <property type="match status" value="1"/>
</dbReference>
<proteinExistence type="predicted"/>
<evidence type="ECO:0000313" key="3">
    <source>
        <dbReference type="EMBL" id="MBE8716692.1"/>
    </source>
</evidence>
<gene>
    <name evidence="3" type="ORF">C4F51_05755</name>
</gene>
<evidence type="ECO:0000313" key="4">
    <source>
        <dbReference type="Proteomes" id="UP000652567"/>
    </source>
</evidence>
<evidence type="ECO:0000256" key="1">
    <source>
        <dbReference type="SAM" id="SignalP"/>
    </source>
</evidence>
<dbReference type="InterPro" id="IPR044060">
    <property type="entry name" value="Bacterial_rp_domain"/>
</dbReference>
<feature type="chain" id="PRO_5036840964" description="Bacterial repeat domain-containing protein" evidence="1">
    <location>
        <begin position="28"/>
        <end position="893"/>
    </location>
</feature>
<reference evidence="3" key="1">
    <citation type="submission" date="2018-07" db="EMBL/GenBank/DDBJ databases">
        <title>Genome assembly of strain Ka43.</title>
        <authorList>
            <person name="Kukolya J."/>
            <person name="Nagy I."/>
            <person name="Horvath B."/>
            <person name="Toth A."/>
        </authorList>
    </citation>
    <scope>NUCLEOTIDE SEQUENCE</scope>
    <source>
        <strain evidence="3">KB43</strain>
    </source>
</reference>
<keyword evidence="4" id="KW-1185">Reference proteome</keyword>
<organism evidence="3 4">
    <name type="scientific">Cellvibrio polysaccharolyticus</name>
    <dbReference type="NCBI Taxonomy" id="2082724"/>
    <lineage>
        <taxon>Bacteria</taxon>
        <taxon>Pseudomonadati</taxon>
        <taxon>Pseudomonadota</taxon>
        <taxon>Gammaproteobacteria</taxon>
        <taxon>Cellvibrionales</taxon>
        <taxon>Cellvibrionaceae</taxon>
        <taxon>Cellvibrio</taxon>
    </lineage>
</organism>
<keyword evidence="1" id="KW-0732">Signal</keyword>
<dbReference type="AlphaFoldDB" id="A0A928V1R0"/>
<dbReference type="Proteomes" id="UP000652567">
    <property type="component" value="Unassembled WGS sequence"/>
</dbReference>
<evidence type="ECO:0000259" key="2">
    <source>
        <dbReference type="Pfam" id="PF18998"/>
    </source>
</evidence>
<dbReference type="RefSeq" id="WP_193907977.1">
    <property type="nucleotide sequence ID" value="NZ_PRDL01000001.1"/>
</dbReference>
<comment type="caution">
    <text evidence="3">The sequence shown here is derived from an EMBL/GenBank/DDBJ whole genome shotgun (WGS) entry which is preliminary data.</text>
</comment>
<feature type="signal peptide" evidence="1">
    <location>
        <begin position="1"/>
        <end position="27"/>
    </location>
</feature>
<sequence length="893" mass="97359">MIDNRKKMGFFLRFPLIATLAILTACGGGSDGSKSSSPAKSSSNSSSSAVTTSYNLTYSAGAGGSVSGQISQSVVAGSSGSSVTAVAAANYRFAGWSDGSLKAARTDNNIQQNVTLTANFVAADLWVAAPYSGQMSLEVLGPRSINVVWEGNEPRTIMVSTRNDVDANIGEIADVNWHVNVTPPFKLENLNVDQPVYVAIQRDDVITAWSSTTPRSIVTNGPIQTMQLMDNGNIFIGGAFQQIGPGHGTTALLPSAQSGVDTSAPLAFPSTDKPIWTAVSDGNNGWYIGGDFKKVGTEDRAGFAHIDHTGKVLPWMPVEGQITQIVKKENALYIAGNYKTASHPYATAVASFEEGKINPTIYKYLGEDESHRVNSIALSDSTIYIGGTFVGGYRNIYTSLAAMDYQGNFLDWPKSANGLPVVKVIELNNNVYVMKAGPFMGNSFWEINAQGEEKLLVVDIADQSIYNIYRDEDYLYISGSFSTTAPNFVTPPTGNNSSSKEFNLLRLDTSGNVTPLKIPELRYADAPIAINKGVVYFSDTNSETSLRVIAFTFPDLSTKKMEVFAGDSLQSIFPSDDLLLLSGAQLLPGGRAQTNLALINDKEELLPWVSPDIGEVYASTKVEGIFYSGGNEMAAFDENGNRQSWKVNLVSRGQVEAGWPPMPPNITTMASHKNQIYIGGNFNLMDESNSIVLGKNFVALNQSQQLLWKFDQPIYDVGNIGVNSEALYVADVLLVNDAISQYDHQGNFIRKIDGIEGLTPFHVGETKLFFRPEINQLKAMNTSGDLLDWQLEINEESSNGHPSRIQFITTNNEKIFLGMQNLHWPYADRKNALRVYDQTGNLLEQNNMTNITGLHVKGDTLLATSLLDAPLYESHYYFHTIKIFDLNKPLADQ</sequence>